<keyword evidence="1" id="KW-0812">Transmembrane</keyword>
<geneLocation type="plastid" evidence="2"/>
<dbReference type="SUPFAM" id="SSF48452">
    <property type="entry name" value="TPR-like"/>
    <property type="match status" value="1"/>
</dbReference>
<dbReference type="EMBL" id="OP616812">
    <property type="protein sequence ID" value="WDA99138.1"/>
    <property type="molecule type" value="Genomic_DNA"/>
</dbReference>
<evidence type="ECO:0000256" key="1">
    <source>
        <dbReference type="SAM" id="Phobius"/>
    </source>
</evidence>
<feature type="transmembrane region" description="Helical" evidence="1">
    <location>
        <begin position="6"/>
        <end position="25"/>
    </location>
</feature>
<protein>
    <recommendedName>
        <fullName evidence="3">Tetratricopeptide repeat protein</fullName>
    </recommendedName>
</protein>
<keyword evidence="2" id="KW-0934">Plastid</keyword>
<dbReference type="Gene3D" id="1.25.40.10">
    <property type="entry name" value="Tetratricopeptide repeat domain"/>
    <property type="match status" value="1"/>
</dbReference>
<reference evidence="2" key="1">
    <citation type="journal article" date="2023" name="J. Phycol.">
        <title>Revised classification of the Cyanidiophyceae based on plastid genome data with descriptions of the Cavernulicolales ord. nov. and Galdieriales ord. nov. (Rhodophyta).</title>
        <authorList>
            <person name="Park S.I."/>
            <person name="Cho C.H."/>
            <person name="Ciniglia C."/>
            <person name="Huang T.Y."/>
            <person name="Liu S.L."/>
            <person name="Bustamante D.E."/>
            <person name="Calderon M.S."/>
            <person name="Mansilla A."/>
            <person name="McDermott T."/>
            <person name="Andersen R.A."/>
            <person name="Yoon H.S."/>
        </authorList>
    </citation>
    <scope>NUCLEOTIDE SEQUENCE</scope>
</reference>
<dbReference type="InterPro" id="IPR011990">
    <property type="entry name" value="TPR-like_helical_dom_sf"/>
</dbReference>
<sequence length="144" mass="17406">MKITLSFIYVSTLLAFLGLFFFLLLKESLKKIRRELRLNRIEVDFEQREISAEKIVHLINMYASRNMYHEIRRELEDFLQKNYQISVEMKIQIYEYLALANYETKLYKYAIEYYQKLLALSPNNTMALDNLSHIYQKLDMLEGQ</sequence>
<accession>A0A9Y1I2M0</accession>
<name>A0A9Y1I2M0_9RHOD</name>
<keyword evidence="1" id="KW-0472">Membrane</keyword>
<proteinExistence type="predicted"/>
<dbReference type="AlphaFoldDB" id="A0A9Y1I2M0"/>
<gene>
    <name evidence="2" type="primary">ycf37</name>
    <name evidence="2" type="ORF">GRSY_133</name>
</gene>
<evidence type="ECO:0000313" key="2">
    <source>
        <dbReference type="EMBL" id="WDA99138.1"/>
    </source>
</evidence>
<organism evidence="2">
    <name type="scientific">Gronococcus sybilensis</name>
    <dbReference type="NCBI Taxonomy" id="3028029"/>
    <lineage>
        <taxon>Eukaryota</taxon>
        <taxon>Rhodophyta</taxon>
        <taxon>Bangiophyceae</taxon>
        <taxon>Cavernulicolales</taxon>
        <taxon>Cavernulicolaceae</taxon>
        <taxon>Gronococcus</taxon>
    </lineage>
</organism>
<keyword evidence="1" id="KW-1133">Transmembrane helix</keyword>
<evidence type="ECO:0008006" key="3">
    <source>
        <dbReference type="Google" id="ProtNLM"/>
    </source>
</evidence>